<feature type="transmembrane region" description="Helical" evidence="7">
    <location>
        <begin position="27"/>
        <end position="48"/>
    </location>
</feature>
<feature type="domain" description="ABC transporter" evidence="8">
    <location>
        <begin position="347"/>
        <end position="587"/>
    </location>
</feature>
<evidence type="ECO:0000256" key="5">
    <source>
        <dbReference type="ARBA" id="ARBA00022989"/>
    </source>
</evidence>
<organism evidence="10 11">
    <name type="scientific">Candidatus Daviesbacteria bacterium RIFCSPLOWO2_02_FULL_36_8</name>
    <dbReference type="NCBI Taxonomy" id="1797793"/>
    <lineage>
        <taxon>Bacteria</taxon>
        <taxon>Candidatus Daviesiibacteriota</taxon>
    </lineage>
</organism>
<dbReference type="EMBL" id="MFDU01000006">
    <property type="protein sequence ID" value="OGE64602.1"/>
    <property type="molecule type" value="Genomic_DNA"/>
</dbReference>
<feature type="domain" description="ABC transmembrane type-1" evidence="9">
    <location>
        <begin position="30"/>
        <end position="313"/>
    </location>
</feature>
<keyword evidence="4" id="KW-0067">ATP-binding</keyword>
<evidence type="ECO:0000313" key="10">
    <source>
        <dbReference type="EMBL" id="OGE64602.1"/>
    </source>
</evidence>
<feature type="transmembrane region" description="Helical" evidence="7">
    <location>
        <begin position="256"/>
        <end position="275"/>
    </location>
</feature>
<protein>
    <recommendedName>
        <fullName evidence="12">ABC transporter ATP-binding protein</fullName>
    </recommendedName>
</protein>
<dbReference type="InterPro" id="IPR027417">
    <property type="entry name" value="P-loop_NTPase"/>
</dbReference>
<dbReference type="Pfam" id="PF00664">
    <property type="entry name" value="ABC_membrane"/>
    <property type="match status" value="1"/>
</dbReference>
<dbReference type="GO" id="GO:0005524">
    <property type="term" value="F:ATP binding"/>
    <property type="evidence" value="ECO:0007669"/>
    <property type="project" value="UniProtKB-KW"/>
</dbReference>
<dbReference type="InterPro" id="IPR003439">
    <property type="entry name" value="ABC_transporter-like_ATP-bd"/>
</dbReference>
<dbReference type="GO" id="GO:0140359">
    <property type="term" value="F:ABC-type transporter activity"/>
    <property type="evidence" value="ECO:0007669"/>
    <property type="project" value="InterPro"/>
</dbReference>
<dbReference type="PANTHER" id="PTHR24221">
    <property type="entry name" value="ATP-BINDING CASSETTE SUB-FAMILY B"/>
    <property type="match status" value="1"/>
</dbReference>
<dbReference type="InterPro" id="IPR003593">
    <property type="entry name" value="AAA+_ATPase"/>
</dbReference>
<dbReference type="AlphaFoldDB" id="A0A1F5MGX4"/>
<name>A0A1F5MGX4_9BACT</name>
<dbReference type="CDD" id="cd07346">
    <property type="entry name" value="ABC_6TM_exporters"/>
    <property type="match status" value="1"/>
</dbReference>
<gene>
    <name evidence="10" type="ORF">A3J13_02155</name>
</gene>
<reference evidence="10 11" key="1">
    <citation type="journal article" date="2016" name="Nat. Commun.">
        <title>Thousands of microbial genomes shed light on interconnected biogeochemical processes in an aquifer system.</title>
        <authorList>
            <person name="Anantharaman K."/>
            <person name="Brown C.T."/>
            <person name="Hug L.A."/>
            <person name="Sharon I."/>
            <person name="Castelle C.J."/>
            <person name="Probst A.J."/>
            <person name="Thomas B.C."/>
            <person name="Singh A."/>
            <person name="Wilkins M.J."/>
            <person name="Karaoz U."/>
            <person name="Brodie E.L."/>
            <person name="Williams K.H."/>
            <person name="Hubbard S.S."/>
            <person name="Banfield J.F."/>
        </authorList>
    </citation>
    <scope>NUCLEOTIDE SEQUENCE [LARGE SCALE GENOMIC DNA]</scope>
</reference>
<accession>A0A1F5MGX4</accession>
<dbReference type="Proteomes" id="UP000183317">
    <property type="component" value="Unassembled WGS sequence"/>
</dbReference>
<dbReference type="Pfam" id="PF00005">
    <property type="entry name" value="ABC_tran"/>
    <property type="match status" value="1"/>
</dbReference>
<evidence type="ECO:0000256" key="2">
    <source>
        <dbReference type="ARBA" id="ARBA00022692"/>
    </source>
</evidence>
<evidence type="ECO:0000256" key="7">
    <source>
        <dbReference type="SAM" id="Phobius"/>
    </source>
</evidence>
<dbReference type="PROSITE" id="PS50929">
    <property type="entry name" value="ABC_TM1F"/>
    <property type="match status" value="1"/>
</dbReference>
<dbReference type="FunFam" id="3.40.50.300:FF:000218">
    <property type="entry name" value="Multidrug ABC transporter ATP-binding protein"/>
    <property type="match status" value="1"/>
</dbReference>
<keyword evidence="3" id="KW-0547">Nucleotide-binding</keyword>
<keyword evidence="6 7" id="KW-0472">Membrane</keyword>
<keyword evidence="2 7" id="KW-0812">Transmembrane</keyword>
<dbReference type="SUPFAM" id="SSF90123">
    <property type="entry name" value="ABC transporter transmembrane region"/>
    <property type="match status" value="1"/>
</dbReference>
<dbReference type="GO" id="GO:0016887">
    <property type="term" value="F:ATP hydrolysis activity"/>
    <property type="evidence" value="ECO:0007669"/>
    <property type="project" value="InterPro"/>
</dbReference>
<feature type="transmembrane region" description="Helical" evidence="7">
    <location>
        <begin position="68"/>
        <end position="97"/>
    </location>
</feature>
<dbReference type="SUPFAM" id="SSF52540">
    <property type="entry name" value="P-loop containing nucleoside triphosphate hydrolases"/>
    <property type="match status" value="1"/>
</dbReference>
<dbReference type="PANTHER" id="PTHR24221:SF610">
    <property type="entry name" value="ABC TRANSPORTER B FAMILY MEMBER 6"/>
    <property type="match status" value="1"/>
</dbReference>
<comment type="caution">
    <text evidence="10">The sequence shown here is derived from an EMBL/GenBank/DDBJ whole genome shotgun (WGS) entry which is preliminary data.</text>
</comment>
<proteinExistence type="predicted"/>
<comment type="subcellular location">
    <subcellularLocation>
        <location evidence="1">Cell membrane</location>
        <topology evidence="1">Multi-pass membrane protein</topology>
    </subcellularLocation>
</comment>
<evidence type="ECO:0000313" key="11">
    <source>
        <dbReference type="Proteomes" id="UP000183317"/>
    </source>
</evidence>
<sequence length="592" mass="67006">MIRSKRVKESNFLRRIWILMQPFHRDFLSMVLVTIFFQVVRMGSPYIFGKMLDLLIASKGLLTFQTALYVVGGLIAVRLLSLIIDYIFDIVFVRLLWKTEQFMSRKSFNKLLELSLDYHERENTGNKINIVNKGRDKLIDLLAVFGWNFQPVAIQLIVTAVLMIFVNWIFGILFALSLIPFIINMFITYKSTQGYRARRHDAYEASSGEIGDTLTNITVVKAYAQEKREANVFSSIWDEIKTVSVKEFRLHMINGFLRSLSIEFMYAVLLIVGIYEIRLNFITVGSLVFLISLTERAYSNIFQLGWIYERAIDASEPVGRVISLLSEKPSIVNSSNAIVPDNINGHISFRHVTFAYNKKRVLKNVSFTIPVGSFTALVGKSGGGKSTIAKLLSRYYDPKSGGIFIDGKYNLKDLDIDTYRGSTAVVFQDSPVPNRKIWEVISYSAGQTEFSDVRNKVYEAAKLAYADEFITELPEGYQTPVGERGVKLSGGQRQRLAIARALFARPKILIMDEPTSHLDTHSESLIQKALADLSKERSFTKIIIAHRLSTVKNADQILVVEHGQIVEKGTHDSLLSKKGVYARIVAQSELKG</sequence>
<evidence type="ECO:0000256" key="3">
    <source>
        <dbReference type="ARBA" id="ARBA00022741"/>
    </source>
</evidence>
<keyword evidence="5 7" id="KW-1133">Transmembrane helix</keyword>
<evidence type="ECO:0000256" key="6">
    <source>
        <dbReference type="ARBA" id="ARBA00023136"/>
    </source>
</evidence>
<dbReference type="SMART" id="SM00382">
    <property type="entry name" value="AAA"/>
    <property type="match status" value="1"/>
</dbReference>
<dbReference type="InterPro" id="IPR017871">
    <property type="entry name" value="ABC_transporter-like_CS"/>
</dbReference>
<evidence type="ECO:0000259" key="8">
    <source>
        <dbReference type="PROSITE" id="PS50893"/>
    </source>
</evidence>
<dbReference type="PROSITE" id="PS50893">
    <property type="entry name" value="ABC_TRANSPORTER_2"/>
    <property type="match status" value="1"/>
</dbReference>
<dbReference type="InterPro" id="IPR011527">
    <property type="entry name" value="ABC1_TM_dom"/>
</dbReference>
<dbReference type="PROSITE" id="PS00211">
    <property type="entry name" value="ABC_TRANSPORTER_1"/>
    <property type="match status" value="1"/>
</dbReference>
<evidence type="ECO:0000256" key="4">
    <source>
        <dbReference type="ARBA" id="ARBA00022840"/>
    </source>
</evidence>
<feature type="transmembrane region" description="Helical" evidence="7">
    <location>
        <begin position="168"/>
        <end position="189"/>
    </location>
</feature>
<dbReference type="InterPro" id="IPR039421">
    <property type="entry name" value="Type_1_exporter"/>
</dbReference>
<evidence type="ECO:0000256" key="1">
    <source>
        <dbReference type="ARBA" id="ARBA00004651"/>
    </source>
</evidence>
<evidence type="ECO:0008006" key="12">
    <source>
        <dbReference type="Google" id="ProtNLM"/>
    </source>
</evidence>
<dbReference type="Gene3D" id="1.20.1560.10">
    <property type="entry name" value="ABC transporter type 1, transmembrane domain"/>
    <property type="match status" value="1"/>
</dbReference>
<dbReference type="InterPro" id="IPR036640">
    <property type="entry name" value="ABC1_TM_sf"/>
</dbReference>
<evidence type="ECO:0000259" key="9">
    <source>
        <dbReference type="PROSITE" id="PS50929"/>
    </source>
</evidence>
<dbReference type="GO" id="GO:0005886">
    <property type="term" value="C:plasma membrane"/>
    <property type="evidence" value="ECO:0007669"/>
    <property type="project" value="UniProtKB-SubCell"/>
</dbReference>
<dbReference type="Gene3D" id="3.40.50.300">
    <property type="entry name" value="P-loop containing nucleotide triphosphate hydrolases"/>
    <property type="match status" value="1"/>
</dbReference>
<feature type="transmembrane region" description="Helical" evidence="7">
    <location>
        <begin position="141"/>
        <end position="162"/>
    </location>
</feature>